<feature type="region of interest" description="Disordered" evidence="1">
    <location>
        <begin position="1"/>
        <end position="59"/>
    </location>
</feature>
<keyword evidence="3" id="KW-1185">Reference proteome</keyword>
<accession>A0ABM8DI14</accession>
<feature type="compositionally biased region" description="Basic and acidic residues" evidence="1">
    <location>
        <begin position="15"/>
        <end position="28"/>
    </location>
</feature>
<gene>
    <name evidence="2" type="ORF">LA521A_34580</name>
</gene>
<dbReference type="EMBL" id="AP027041">
    <property type="protein sequence ID" value="BDU18257.1"/>
    <property type="molecule type" value="Genomic_DNA"/>
</dbReference>
<name>A0ABM8DI14_9GAMM</name>
<organism evidence="2 3">
    <name type="scientific">Lysobacter auxotrophicus</name>
    <dbReference type="NCBI Taxonomy" id="2992573"/>
    <lineage>
        <taxon>Bacteria</taxon>
        <taxon>Pseudomonadati</taxon>
        <taxon>Pseudomonadota</taxon>
        <taxon>Gammaproteobacteria</taxon>
        <taxon>Lysobacterales</taxon>
        <taxon>Lysobacteraceae</taxon>
        <taxon>Lysobacter</taxon>
    </lineage>
</organism>
<dbReference type="Proteomes" id="UP001317822">
    <property type="component" value="Chromosome"/>
</dbReference>
<evidence type="ECO:0000313" key="2">
    <source>
        <dbReference type="EMBL" id="BDU18257.1"/>
    </source>
</evidence>
<protein>
    <submittedName>
        <fullName evidence="2">Uncharacterized protein</fullName>
    </submittedName>
</protein>
<dbReference type="RefSeq" id="WP_281780125.1">
    <property type="nucleotide sequence ID" value="NZ_AP027041.1"/>
</dbReference>
<evidence type="ECO:0000256" key="1">
    <source>
        <dbReference type="SAM" id="MobiDB-lite"/>
    </source>
</evidence>
<evidence type="ECO:0000313" key="3">
    <source>
        <dbReference type="Proteomes" id="UP001317822"/>
    </source>
</evidence>
<proteinExistence type="predicted"/>
<sequence>MRPDKPKLQAQQKSGSKDQKKDLEERNQPKAASTPANDSSDDNALAKVRHREQKGPTLH</sequence>
<reference evidence="2 3" key="1">
    <citation type="journal article" date="2023" name="Int. J. Syst. Evol. Microbiol.">
        <title>Physiological and genomic analyses of cobalamin (vitamin B12)-auxotrophy of Lysobacter auxotrophicus sp. nov., a methionine-auxotrophic chitinolytic bacterium isolated from chitin-treated soil.</title>
        <authorList>
            <person name="Saito A."/>
            <person name="Dohra H."/>
            <person name="Hamada M."/>
            <person name="Moriuchi R."/>
            <person name="Kotsuchibashi Y."/>
            <person name="Mori K."/>
        </authorList>
    </citation>
    <scope>NUCLEOTIDE SEQUENCE [LARGE SCALE GENOMIC DNA]</scope>
    <source>
        <strain evidence="2 3">5-21a</strain>
    </source>
</reference>